<sequence length="267" mass="29822">MLLDGDDDDDVIIKLLFGKSNEGAISSSKGRMRQLRDMLIRDKGWIVKDDNTNIITYDYTLKGSNLVIIIDPQHEFDINEIYAIERYIDIDGGAVLILCNEGGLVSSNDNINNILQVYGISINNDSLIRSAHHPNYHHPKEVSTRVLFSSGLLSYPIDKPLCVLTTTTTTTTADTSSNGIICVLGSCMIFNDDYISKEDNRLLAVNMIRYLAVGHKEEETNDVRDKLPIVLEVYGKVMTSDGSHKGSQYNKDNNWMQQHGSSSSNSR</sequence>
<dbReference type="EMBL" id="GG683038">
    <property type="protein sequence ID" value="EER02580.1"/>
    <property type="molecule type" value="Genomic_DNA"/>
</dbReference>
<dbReference type="InterPro" id="IPR039975">
    <property type="entry name" value="IFT52"/>
</dbReference>
<name>C5LL16_PERM5</name>
<feature type="compositionally biased region" description="Polar residues" evidence="1">
    <location>
        <begin position="245"/>
        <end position="267"/>
    </location>
</feature>
<dbReference type="Pfam" id="PF23355">
    <property type="entry name" value="IFT52_GIFT"/>
    <property type="match status" value="2"/>
</dbReference>
<dbReference type="PANTHER" id="PTHR12969">
    <property type="entry name" value="NGD5/OSM-6/IFT52"/>
    <property type="match status" value="1"/>
</dbReference>
<feature type="region of interest" description="Disordered" evidence="1">
    <location>
        <begin position="241"/>
        <end position="267"/>
    </location>
</feature>
<evidence type="ECO:0000313" key="3">
    <source>
        <dbReference type="EMBL" id="EER02580.1"/>
    </source>
</evidence>
<dbReference type="PANTHER" id="PTHR12969:SF7">
    <property type="entry name" value="INTRAFLAGELLAR TRANSPORT PROTEIN 52 HOMOLOG"/>
    <property type="match status" value="1"/>
</dbReference>
<dbReference type="RefSeq" id="XP_002769862.1">
    <property type="nucleotide sequence ID" value="XM_002769816.1"/>
</dbReference>
<feature type="domain" description="IFT52 GIFT" evidence="2">
    <location>
        <begin position="45"/>
        <end position="142"/>
    </location>
</feature>
<evidence type="ECO:0000256" key="1">
    <source>
        <dbReference type="SAM" id="MobiDB-lite"/>
    </source>
</evidence>
<keyword evidence="4" id="KW-1185">Reference proteome</keyword>
<dbReference type="InParanoid" id="C5LL16"/>
<dbReference type="OrthoDB" id="10259368at2759"/>
<proteinExistence type="predicted"/>
<protein>
    <submittedName>
        <fullName evidence="3">Ngd5/osm-6/ift52, putative</fullName>
    </submittedName>
</protein>
<dbReference type="InterPro" id="IPR055458">
    <property type="entry name" value="IFT52_GIFT"/>
</dbReference>
<evidence type="ECO:0000313" key="4">
    <source>
        <dbReference type="Proteomes" id="UP000007800"/>
    </source>
</evidence>
<accession>C5LL16</accession>
<feature type="domain" description="IFT52 GIFT" evidence="2">
    <location>
        <begin position="147"/>
        <end position="214"/>
    </location>
</feature>
<dbReference type="GeneID" id="9047807"/>
<gene>
    <name evidence="3" type="ORF">Pmar_PMAR005921</name>
</gene>
<reference evidence="3 4" key="1">
    <citation type="submission" date="2008-07" db="EMBL/GenBank/DDBJ databases">
        <authorList>
            <person name="El-Sayed N."/>
            <person name="Caler E."/>
            <person name="Inman J."/>
            <person name="Amedeo P."/>
            <person name="Hass B."/>
            <person name="Wortman J."/>
        </authorList>
    </citation>
    <scope>NUCLEOTIDE SEQUENCE [LARGE SCALE GENOMIC DNA]</scope>
    <source>
        <strain evidence="4">ATCC 50983 / TXsc</strain>
    </source>
</reference>
<dbReference type="OMA" id="HEFDINE"/>
<dbReference type="AlphaFoldDB" id="C5LL16"/>
<dbReference type="Proteomes" id="UP000007800">
    <property type="component" value="Unassembled WGS sequence"/>
</dbReference>
<evidence type="ECO:0000259" key="2">
    <source>
        <dbReference type="Pfam" id="PF23355"/>
    </source>
</evidence>
<organism evidence="4">
    <name type="scientific">Perkinsus marinus (strain ATCC 50983 / TXsc)</name>
    <dbReference type="NCBI Taxonomy" id="423536"/>
    <lineage>
        <taxon>Eukaryota</taxon>
        <taxon>Sar</taxon>
        <taxon>Alveolata</taxon>
        <taxon>Perkinsozoa</taxon>
        <taxon>Perkinsea</taxon>
        <taxon>Perkinsida</taxon>
        <taxon>Perkinsidae</taxon>
        <taxon>Perkinsus</taxon>
    </lineage>
</organism>